<dbReference type="Pfam" id="PF00169">
    <property type="entry name" value="PH"/>
    <property type="match status" value="1"/>
</dbReference>
<dbReference type="AlphaFoldDB" id="W9Y976"/>
<feature type="compositionally biased region" description="Pro residues" evidence="3">
    <location>
        <begin position="376"/>
        <end position="387"/>
    </location>
</feature>
<dbReference type="InterPro" id="IPR001452">
    <property type="entry name" value="SH3_domain"/>
</dbReference>
<feature type="compositionally biased region" description="Low complexity" evidence="3">
    <location>
        <begin position="620"/>
        <end position="638"/>
    </location>
</feature>
<feature type="region of interest" description="Disordered" evidence="3">
    <location>
        <begin position="659"/>
        <end position="715"/>
    </location>
</feature>
<dbReference type="InterPro" id="IPR001849">
    <property type="entry name" value="PH_domain"/>
</dbReference>
<dbReference type="Gene3D" id="2.30.30.40">
    <property type="entry name" value="SH3 Domains"/>
    <property type="match status" value="1"/>
</dbReference>
<feature type="region of interest" description="Disordered" evidence="3">
    <location>
        <begin position="821"/>
        <end position="842"/>
    </location>
</feature>
<dbReference type="PANTHER" id="PTHR12092">
    <property type="entry name" value="PLECKSTRIN"/>
    <property type="match status" value="1"/>
</dbReference>
<proteinExistence type="predicted"/>
<dbReference type="GO" id="GO:0005886">
    <property type="term" value="C:plasma membrane"/>
    <property type="evidence" value="ECO:0007669"/>
    <property type="project" value="TreeGrafter"/>
</dbReference>
<feature type="compositionally biased region" description="Polar residues" evidence="3">
    <location>
        <begin position="821"/>
        <end position="831"/>
    </location>
</feature>
<feature type="region of interest" description="Disordered" evidence="3">
    <location>
        <begin position="310"/>
        <end position="330"/>
    </location>
</feature>
<dbReference type="SUPFAM" id="SSF50729">
    <property type="entry name" value="PH domain-like"/>
    <property type="match status" value="1"/>
</dbReference>
<dbReference type="STRING" id="1182541.W9Y976"/>
<dbReference type="Pfam" id="PF07647">
    <property type="entry name" value="SAM_2"/>
    <property type="match status" value="1"/>
</dbReference>
<evidence type="ECO:0000256" key="2">
    <source>
        <dbReference type="PROSITE-ProRule" id="PRU00192"/>
    </source>
</evidence>
<feature type="domain" description="SAM" evidence="6">
    <location>
        <begin position="245"/>
        <end position="311"/>
    </location>
</feature>
<keyword evidence="1 2" id="KW-0728">SH3 domain</keyword>
<dbReference type="Pfam" id="PF00018">
    <property type="entry name" value="SH3_1"/>
    <property type="match status" value="1"/>
</dbReference>
<evidence type="ECO:0000259" key="6">
    <source>
        <dbReference type="PROSITE" id="PS50105"/>
    </source>
</evidence>
<dbReference type="PANTHER" id="PTHR12092:SF16">
    <property type="entry name" value="PH DOMAIN-CONTAINING PROTEIN"/>
    <property type="match status" value="1"/>
</dbReference>
<comment type="caution">
    <text evidence="7">The sequence shown here is derived from an EMBL/GenBank/DDBJ whole genome shotgun (WGS) entry which is preliminary data.</text>
</comment>
<gene>
    <name evidence="7" type="ORF">A1O1_06170</name>
</gene>
<feature type="compositionally biased region" description="Polar residues" evidence="3">
    <location>
        <begin position="595"/>
        <end position="610"/>
    </location>
</feature>
<feature type="region of interest" description="Disordered" evidence="3">
    <location>
        <begin position="104"/>
        <end position="159"/>
    </location>
</feature>
<dbReference type="RefSeq" id="XP_007725239.1">
    <property type="nucleotide sequence ID" value="XM_007727049.1"/>
</dbReference>
<feature type="region of interest" description="Disordered" evidence="3">
    <location>
        <begin position="361"/>
        <end position="427"/>
    </location>
</feature>
<dbReference type="Gene3D" id="2.30.29.30">
    <property type="entry name" value="Pleckstrin-homology domain (PH domain)/Phosphotyrosine-binding domain (PTB)"/>
    <property type="match status" value="1"/>
</dbReference>
<dbReference type="SUPFAM" id="SSF50044">
    <property type="entry name" value="SH3-domain"/>
    <property type="match status" value="1"/>
</dbReference>
<dbReference type="EMBL" id="AMWN01000005">
    <property type="protein sequence ID" value="EXJ85801.1"/>
    <property type="molecule type" value="Genomic_DNA"/>
</dbReference>
<organism evidence="7 8">
    <name type="scientific">Capronia coronata CBS 617.96</name>
    <dbReference type="NCBI Taxonomy" id="1182541"/>
    <lineage>
        <taxon>Eukaryota</taxon>
        <taxon>Fungi</taxon>
        <taxon>Dikarya</taxon>
        <taxon>Ascomycota</taxon>
        <taxon>Pezizomycotina</taxon>
        <taxon>Eurotiomycetes</taxon>
        <taxon>Chaetothyriomycetidae</taxon>
        <taxon>Chaetothyriales</taxon>
        <taxon>Herpotrichiellaceae</taxon>
        <taxon>Capronia</taxon>
    </lineage>
</organism>
<protein>
    <recommendedName>
        <fullName evidence="9">SAM domain-containing protein</fullName>
    </recommendedName>
</protein>
<dbReference type="Proteomes" id="UP000019484">
    <property type="component" value="Unassembled WGS sequence"/>
</dbReference>
<dbReference type="eggNOG" id="ENOG502QPMX">
    <property type="taxonomic scope" value="Eukaryota"/>
</dbReference>
<evidence type="ECO:0000259" key="4">
    <source>
        <dbReference type="PROSITE" id="PS50002"/>
    </source>
</evidence>
<dbReference type="SMART" id="SM00233">
    <property type="entry name" value="PH"/>
    <property type="match status" value="1"/>
</dbReference>
<sequence>MSFTVQQRPGGALQPGDILVVIHDFDARSSDELTLRKSDQVELVELDEGFGDGWYLGRHLGQGTVGLFPGGKMLHDSKTITYCLTMSDLPLVYTAKLPSNFTPVGPANSRPSQLAHKLSNGAKTEPSEPTIPEDQSTARRSLVPKSPMQPSSMSFSPVIPRSIGQALSGTANGEDSPVMNETLSVIDEHITDLSTPRQSLAPLRFVSEDSESEYSSHLDRASYVAGPETESEESLRLTEADVKQWDAKDTAEFLRALGVDSKHCDIFEEQEITGDVLLDMDQSFIHMKEYDFGLMGRRLKTWHKIREFQTQIRNSPDSGKSSLKQDSSNEDVARIHSRALSGATILPRIPSLMEERGLSIRQSQHAHPYVQTGSASPPPEPQVPPSPFARSPLGGSTPPSPWRASVAAESPRRPSAASIREMNHSRRHSSIDFAKQGYQETAFGTFSTVSPPHKKNVSLDRDWSMSNATTAGAGASTPSLRADVAKNVSAPPDSPFDGDHSTVDIDRGYFSGNEVDNRKSRNLLKKKGGGDTGHSRQSSMIEETHRPGLGVKRHSRLSSVDSVRDRGLGTGSSAAQAYHSSSSNGRFRSASARNLGTQRSPTTLSPTVTNLEDDNLSALSSPKMASGSPSPAGAPMPWAASQKARKLFGLRAASDAITGTEKQAANASNITTGPLKESPIASPSGSQTPSATSQSFEIENTDASSKGTADQLGPLLHTKTTVRTNPKTKRQTSAYTKGLLPISPAEARKHCDHCGWMKKKSTGLMTQWKPRLFILRGRRLSYYYSETDTEEKGIIDISGHKVLSISTDPITALHATIAGGTSPSMASGSATDKSKGAPRHSGGTGPFFFKLVPPKAGSSRAVQFTKPTVHVFQVDNIAEGRKWMGEILKATIEHDLSSFETTNRQKTISLAKARARKERPPALKETADIAELAENPTPAEEKGLRESGLNIQGLGLNQSNIDLRLDVDFSEIKAGLGEDAVQKTET</sequence>
<dbReference type="PROSITE" id="PS50002">
    <property type="entry name" value="SH3"/>
    <property type="match status" value="1"/>
</dbReference>
<dbReference type="SMART" id="SM00454">
    <property type="entry name" value="SAM"/>
    <property type="match status" value="1"/>
</dbReference>
<feature type="compositionally biased region" description="Low complexity" evidence="3">
    <location>
        <begin position="144"/>
        <end position="157"/>
    </location>
</feature>
<dbReference type="HOGENOM" id="CLU_011433_0_0_1"/>
<dbReference type="SUPFAM" id="SSF47769">
    <property type="entry name" value="SAM/Pointed domain"/>
    <property type="match status" value="1"/>
</dbReference>
<feature type="compositionally biased region" description="Polar residues" evidence="3">
    <location>
        <begin position="660"/>
        <end position="672"/>
    </location>
</feature>
<feature type="domain" description="PH" evidence="5">
    <location>
        <begin position="750"/>
        <end position="892"/>
    </location>
</feature>
<reference evidence="7 8" key="1">
    <citation type="submission" date="2013-03" db="EMBL/GenBank/DDBJ databases">
        <title>The Genome Sequence of Capronia coronata CBS 617.96.</title>
        <authorList>
            <consortium name="The Broad Institute Genomics Platform"/>
            <person name="Cuomo C."/>
            <person name="de Hoog S."/>
            <person name="Gorbushina A."/>
            <person name="Walker B."/>
            <person name="Young S.K."/>
            <person name="Zeng Q."/>
            <person name="Gargeya S."/>
            <person name="Fitzgerald M."/>
            <person name="Haas B."/>
            <person name="Abouelleil A."/>
            <person name="Allen A.W."/>
            <person name="Alvarado L."/>
            <person name="Arachchi H.M."/>
            <person name="Berlin A.M."/>
            <person name="Chapman S.B."/>
            <person name="Gainer-Dewar J."/>
            <person name="Goldberg J."/>
            <person name="Griggs A."/>
            <person name="Gujja S."/>
            <person name="Hansen M."/>
            <person name="Howarth C."/>
            <person name="Imamovic A."/>
            <person name="Ireland A."/>
            <person name="Larimer J."/>
            <person name="McCowan C."/>
            <person name="Murphy C."/>
            <person name="Pearson M."/>
            <person name="Poon T.W."/>
            <person name="Priest M."/>
            <person name="Roberts A."/>
            <person name="Saif S."/>
            <person name="Shea T."/>
            <person name="Sisk P."/>
            <person name="Sykes S."/>
            <person name="Wortman J."/>
            <person name="Nusbaum C."/>
            <person name="Birren B."/>
        </authorList>
    </citation>
    <scope>NUCLEOTIDE SEQUENCE [LARGE SCALE GENOMIC DNA]</scope>
    <source>
        <strain evidence="7 8">CBS 617.96</strain>
    </source>
</reference>
<feature type="compositionally biased region" description="Polar residues" evidence="3">
    <location>
        <begin position="681"/>
        <end position="708"/>
    </location>
</feature>
<feature type="region of interest" description="Disordered" evidence="3">
    <location>
        <begin position="491"/>
        <end position="638"/>
    </location>
</feature>
<evidence type="ECO:0000256" key="1">
    <source>
        <dbReference type="ARBA" id="ARBA00022443"/>
    </source>
</evidence>
<name>W9Y976_9EURO</name>
<evidence type="ECO:0000259" key="5">
    <source>
        <dbReference type="PROSITE" id="PS50003"/>
    </source>
</evidence>
<dbReference type="InterPro" id="IPR001660">
    <property type="entry name" value="SAM"/>
</dbReference>
<dbReference type="GO" id="GO:0030036">
    <property type="term" value="P:actin cytoskeleton organization"/>
    <property type="evidence" value="ECO:0007669"/>
    <property type="project" value="TreeGrafter"/>
</dbReference>
<dbReference type="PROSITE" id="PS50105">
    <property type="entry name" value="SAM_DOMAIN"/>
    <property type="match status" value="1"/>
</dbReference>
<evidence type="ECO:0000256" key="3">
    <source>
        <dbReference type="SAM" id="MobiDB-lite"/>
    </source>
</evidence>
<dbReference type="SMART" id="SM00326">
    <property type="entry name" value="SH3"/>
    <property type="match status" value="1"/>
</dbReference>
<feature type="compositionally biased region" description="Low complexity" evidence="3">
    <location>
        <begin position="403"/>
        <end position="420"/>
    </location>
</feature>
<feature type="compositionally biased region" description="Basic and acidic residues" evidence="3">
    <location>
        <begin position="497"/>
        <end position="507"/>
    </location>
</feature>
<feature type="compositionally biased region" description="Polar residues" evidence="3">
    <location>
        <begin position="310"/>
        <end position="326"/>
    </location>
</feature>
<evidence type="ECO:0000313" key="8">
    <source>
        <dbReference type="Proteomes" id="UP000019484"/>
    </source>
</evidence>
<dbReference type="OrthoDB" id="73680at2759"/>
<evidence type="ECO:0008006" key="9">
    <source>
        <dbReference type="Google" id="ProtNLM"/>
    </source>
</evidence>
<dbReference type="InterPro" id="IPR011993">
    <property type="entry name" value="PH-like_dom_sf"/>
</dbReference>
<dbReference type="CDD" id="cd09535">
    <property type="entry name" value="SAM_BOI-like_fungal"/>
    <property type="match status" value="1"/>
</dbReference>
<feature type="compositionally biased region" description="Low complexity" evidence="3">
    <location>
        <begin position="572"/>
        <end position="594"/>
    </location>
</feature>
<dbReference type="Gene3D" id="1.10.150.50">
    <property type="entry name" value="Transcription Factor, Ets-1"/>
    <property type="match status" value="1"/>
</dbReference>
<dbReference type="InterPro" id="IPR036028">
    <property type="entry name" value="SH3-like_dom_sf"/>
</dbReference>
<feature type="domain" description="SH3" evidence="4">
    <location>
        <begin position="14"/>
        <end position="78"/>
    </location>
</feature>
<evidence type="ECO:0000313" key="7">
    <source>
        <dbReference type="EMBL" id="EXJ85801.1"/>
    </source>
</evidence>
<dbReference type="InterPro" id="IPR013761">
    <property type="entry name" value="SAM/pointed_sf"/>
</dbReference>
<keyword evidence="8" id="KW-1185">Reference proteome</keyword>
<accession>W9Y976</accession>
<dbReference type="FunFam" id="1.10.150.50:FF:000082">
    <property type="entry name" value="Polarized growth protein boi2"/>
    <property type="match status" value="1"/>
</dbReference>
<dbReference type="InterPro" id="IPR037370">
    <property type="entry name" value="Pleckstrin"/>
</dbReference>
<dbReference type="GeneID" id="19161038"/>
<dbReference type="PROSITE" id="PS50003">
    <property type="entry name" value="PH_DOMAIN"/>
    <property type="match status" value="1"/>
</dbReference>